<evidence type="ECO:0000313" key="1">
    <source>
        <dbReference type="EMBL" id="MBA0576364.1"/>
    </source>
</evidence>
<sequence length="120" mass="13596">MGYLWAISNNPIVVGVFIYMPTISFECGRLNPFIGTFGFLYKRSLLKIIRSTIENVIKVDYNIDIGVQGRFARMVIIVDLSKLLISKIKIEDITQRGEFGWALRLPVVSVKTTVAVRLDT</sequence>
<comment type="caution">
    <text evidence="1">The sequence shown here is derived from an EMBL/GenBank/DDBJ whole genome shotgun (WGS) entry which is preliminary data.</text>
</comment>
<accession>A0A7J8NHN9</accession>
<dbReference type="AlphaFoldDB" id="A0A7J8NHN9"/>
<feature type="non-terminal residue" evidence="1">
    <location>
        <position position="120"/>
    </location>
</feature>
<keyword evidence="2" id="KW-1185">Reference proteome</keyword>
<dbReference type="EMBL" id="JABEZX010345905">
    <property type="protein sequence ID" value="MBA0576364.1"/>
    <property type="molecule type" value="Genomic_DNA"/>
</dbReference>
<dbReference type="Proteomes" id="UP000593572">
    <property type="component" value="Unassembled WGS sequence"/>
</dbReference>
<protein>
    <submittedName>
        <fullName evidence="1">Uncharacterized protein</fullName>
    </submittedName>
</protein>
<name>A0A7J8NHN9_9ROSI</name>
<gene>
    <name evidence="1" type="ORF">Golob_025330</name>
</gene>
<reference evidence="1 2" key="1">
    <citation type="journal article" date="2019" name="Genome Biol. Evol.">
        <title>Insights into the evolution of the New World diploid cottons (Gossypium, subgenus Houzingenia) based on genome sequencing.</title>
        <authorList>
            <person name="Grover C.E."/>
            <person name="Arick M.A. 2nd"/>
            <person name="Thrash A."/>
            <person name="Conover J.L."/>
            <person name="Sanders W.S."/>
            <person name="Peterson D.G."/>
            <person name="Frelichowski J.E."/>
            <person name="Scheffler J.A."/>
            <person name="Scheffler B.E."/>
            <person name="Wendel J.F."/>
        </authorList>
    </citation>
    <scope>NUCLEOTIDE SEQUENCE [LARGE SCALE GENOMIC DNA]</scope>
    <source>
        <strain evidence="1">157</strain>
        <tissue evidence="1">Leaf</tissue>
    </source>
</reference>
<evidence type="ECO:0000313" key="2">
    <source>
        <dbReference type="Proteomes" id="UP000593572"/>
    </source>
</evidence>
<proteinExistence type="predicted"/>
<organism evidence="1 2">
    <name type="scientific">Gossypium lobatum</name>
    <dbReference type="NCBI Taxonomy" id="34289"/>
    <lineage>
        <taxon>Eukaryota</taxon>
        <taxon>Viridiplantae</taxon>
        <taxon>Streptophyta</taxon>
        <taxon>Embryophyta</taxon>
        <taxon>Tracheophyta</taxon>
        <taxon>Spermatophyta</taxon>
        <taxon>Magnoliopsida</taxon>
        <taxon>eudicotyledons</taxon>
        <taxon>Gunneridae</taxon>
        <taxon>Pentapetalae</taxon>
        <taxon>rosids</taxon>
        <taxon>malvids</taxon>
        <taxon>Malvales</taxon>
        <taxon>Malvaceae</taxon>
        <taxon>Malvoideae</taxon>
        <taxon>Gossypium</taxon>
    </lineage>
</organism>